<dbReference type="InterPro" id="IPR041677">
    <property type="entry name" value="DNA2/NAM7_AAA_11"/>
</dbReference>
<gene>
    <name evidence="4" type="ORF">DP130_07980</name>
</gene>
<evidence type="ECO:0008006" key="6">
    <source>
        <dbReference type="Google" id="ProtNLM"/>
    </source>
</evidence>
<evidence type="ECO:0000259" key="2">
    <source>
        <dbReference type="Pfam" id="PF13087"/>
    </source>
</evidence>
<dbReference type="InterPro" id="IPR047187">
    <property type="entry name" value="SF1_C_Upf1"/>
</dbReference>
<dbReference type="PANTHER" id="PTHR10887">
    <property type="entry name" value="DNA2/NAM7 HELICASE FAMILY"/>
    <property type="match status" value="1"/>
</dbReference>
<dbReference type="InterPro" id="IPR041679">
    <property type="entry name" value="DNA2/NAM7-like_C"/>
</dbReference>
<dbReference type="Pfam" id="PF13087">
    <property type="entry name" value="AAA_12"/>
    <property type="match status" value="1"/>
</dbReference>
<dbReference type="Proteomes" id="UP000290921">
    <property type="component" value="Unassembled WGS sequence"/>
</dbReference>
<dbReference type="InterPro" id="IPR027417">
    <property type="entry name" value="P-loop_NTPase"/>
</dbReference>
<accession>A0A4Q0VDL5</accession>
<name>A0A4Q0VDL5_CLOTA</name>
<dbReference type="EMBL" id="QMAP01000006">
    <property type="protein sequence ID" value="RXI48658.1"/>
    <property type="molecule type" value="Genomic_DNA"/>
</dbReference>
<feature type="domain" description="DNA2/NAM7 helicase helicase" evidence="1">
    <location>
        <begin position="263"/>
        <end position="376"/>
    </location>
</feature>
<evidence type="ECO:0000313" key="4">
    <source>
        <dbReference type="EMBL" id="RXI48658.1"/>
    </source>
</evidence>
<evidence type="ECO:0000259" key="1">
    <source>
        <dbReference type="Pfam" id="PF13086"/>
    </source>
</evidence>
<dbReference type="CDD" id="cd18808">
    <property type="entry name" value="SF1_C_Upf1"/>
    <property type="match status" value="1"/>
</dbReference>
<feature type="domain" description="Restriction endonuclease type II-like" evidence="3">
    <location>
        <begin position="1234"/>
        <end position="1325"/>
    </location>
</feature>
<dbReference type="Pfam" id="PF18741">
    <property type="entry name" value="MTES_1575"/>
    <property type="match status" value="1"/>
</dbReference>
<sequence>MDIRENVKNIFEYLFYLKSLNEKIIRNIKDYEKAFTVDSLVNVKGCRKNNNIKDDWWISIDKESDREYNFIFDLYQNLEKEEKIEVLFGTGILKWKTEKEEIYHPLFITGVSLDYNTEDSKFYIKLKDKINLDIHFLQGVSVNDYNNLLNIKNNIEEEKINPLDYESIELYFDEILSSLYKKDTVNSNLEEPKIIKNNFIIVRKTNTNLWKEDIKNIICEVDNGIEIPKSIQALTTNERLYEDKNTIEEWEEVGKELLFPLPINGEQEEIIRKVSKEFGVVVQGPPGTGKSHTIANLICHLLAHGKRVLVTSERGKALKVLMDKIPEEIRALCISLNGSDTKSIKELEESVRKIVDNLALNPRILSEELTKLKQELEICRMNQNTYFEKLIDINKKENMNINYCGENFEVVDIAVWLRENEKEFSWIEDDIYLNNKSPISEKEFKKLIEYKETINKEELERIKDVGMLLDKIPSYKELAYVIKEFLNLKGKYEYNLDKVDGWNIYSDEGFQYSKVKEVVKEGIELIEDVEKLKFLKVMDDYFHSDILKVSISSMILNWKRYVKRLSIIKKEINNHSISIPKDIDSHKFQEDFDKIYEEISKKNKVRKSFLFLNKNCSYIMNECLVDCKPIDSIELAIIIKLYLEQKTIVKNMISLWNNTMNMYDELLVKEYNVNNILIIENYMKNIEAIVNWNEKVKMSITKYLGNIKYPKNLKWTEKNTLIYLEECIDSIEEINQYRQAKTYLKTITTFLSQKKDFHNMVKAIDELNICELKKSYEELKNLKILKRKIAEMDIISNKLKVTCPRTYNRIERGENKSFKNWNRAWRWRKWDCLLKKIREVDEDKTEELLEYEKDKEREIIKNIIYKKTWYNQIMKVSEGEKRSLMSWLSAVKRIGKGKGKYTDEYVKLAQQEMEKCKSIIPIWIMPVDNVVENINVSNSKFDVVICDESSQSNIFSLCALMRGKKAIIVGDEQQISPQAVGVNFEEVKNLANIHLKNIPHREWFDLQTSLYDTALRVFPDRITLKEHFRSVPEIIGFSNKLCYFNEIKILRHAKKAERLLTPIKAIKVDNGKRDEKKSVNREEAICIADKIYQCCNDKRYSGMTMGVISLLGESQGEYIQELLKERIGIQEMIKRKIICGDAYSFQGDERDIIFLSMVIGNNIKFASLTKEADIKRFNVAATRAKNQMWIFHSVDLKDLNKDCIRYELLEYCNNYKKYNENNNKLEYMVKESLQKEIYNIINTKGYEIYPSSDIYGFKLDFIVEGYNNKAAIKCRLHGSEEKNIKEIREEYKLELKLKNMGWNIIKIKDLDFYRNPEKAMVDLFLKLNSLGILPNDSFKEKILIKNKGLKAV</sequence>
<dbReference type="InterPro" id="IPR049468">
    <property type="entry name" value="Restrct_endonuc-II-like_dom"/>
</dbReference>
<dbReference type="Gene3D" id="3.40.50.300">
    <property type="entry name" value="P-loop containing nucleotide triphosphate hydrolases"/>
    <property type="match status" value="3"/>
</dbReference>
<organism evidence="4 5">
    <name type="scientific">Clostridium tetani</name>
    <dbReference type="NCBI Taxonomy" id="1513"/>
    <lineage>
        <taxon>Bacteria</taxon>
        <taxon>Bacillati</taxon>
        <taxon>Bacillota</taxon>
        <taxon>Clostridia</taxon>
        <taxon>Eubacteriales</taxon>
        <taxon>Clostridiaceae</taxon>
        <taxon>Clostridium</taxon>
    </lineage>
</organism>
<dbReference type="Pfam" id="PF13086">
    <property type="entry name" value="AAA_11"/>
    <property type="match status" value="1"/>
</dbReference>
<protein>
    <recommendedName>
        <fullName evidence="6">DNA helicase</fullName>
    </recommendedName>
</protein>
<feature type="domain" description="DNA2/NAM7 helicase-like C-terminal" evidence="2">
    <location>
        <begin position="1007"/>
        <end position="1191"/>
    </location>
</feature>
<evidence type="ECO:0000259" key="3">
    <source>
        <dbReference type="Pfam" id="PF18741"/>
    </source>
</evidence>
<proteinExistence type="predicted"/>
<dbReference type="PANTHER" id="PTHR10887:SF495">
    <property type="entry name" value="HELICASE SENATAXIN ISOFORM X1-RELATED"/>
    <property type="match status" value="1"/>
</dbReference>
<dbReference type="GO" id="GO:0004386">
    <property type="term" value="F:helicase activity"/>
    <property type="evidence" value="ECO:0007669"/>
    <property type="project" value="InterPro"/>
</dbReference>
<dbReference type="InterPro" id="IPR045055">
    <property type="entry name" value="DNA2/NAM7-like"/>
</dbReference>
<dbReference type="RefSeq" id="WP_129030435.1">
    <property type="nucleotide sequence ID" value="NZ_QMAP01000006.1"/>
</dbReference>
<reference evidence="4 5" key="1">
    <citation type="submission" date="2018-06" db="EMBL/GenBank/DDBJ databases">
        <title>Genome conservation of Clostridium tetani.</title>
        <authorList>
            <person name="Bruggemann H."/>
            <person name="Popoff M.R."/>
        </authorList>
    </citation>
    <scope>NUCLEOTIDE SEQUENCE [LARGE SCALE GENOMIC DNA]</scope>
    <source>
        <strain evidence="4 5">2017.061</strain>
    </source>
</reference>
<comment type="caution">
    <text evidence="4">The sequence shown here is derived from an EMBL/GenBank/DDBJ whole genome shotgun (WGS) entry which is preliminary data.</text>
</comment>
<evidence type="ECO:0000313" key="5">
    <source>
        <dbReference type="Proteomes" id="UP000290921"/>
    </source>
</evidence>
<dbReference type="SUPFAM" id="SSF52540">
    <property type="entry name" value="P-loop containing nucleoside triphosphate hydrolases"/>
    <property type="match status" value="1"/>
</dbReference>